<dbReference type="GO" id="GO:0008270">
    <property type="term" value="F:zinc ion binding"/>
    <property type="evidence" value="ECO:0007669"/>
    <property type="project" value="InterPro"/>
</dbReference>
<dbReference type="Pfam" id="PF00172">
    <property type="entry name" value="Zn_clus"/>
    <property type="match status" value="1"/>
</dbReference>
<accession>A0A136ISN8</accession>
<proteinExistence type="predicted"/>
<dbReference type="PROSITE" id="PS00463">
    <property type="entry name" value="ZN2_CY6_FUNGAL_1"/>
    <property type="match status" value="1"/>
</dbReference>
<dbReference type="InterPro" id="IPR036864">
    <property type="entry name" value="Zn2-C6_fun-type_DNA-bd_sf"/>
</dbReference>
<dbReference type="SUPFAM" id="SSF57701">
    <property type="entry name" value="Zn2/Cys6 DNA-binding domain"/>
    <property type="match status" value="1"/>
</dbReference>
<reference evidence="5" key="1">
    <citation type="submission" date="2016-02" db="EMBL/GenBank/DDBJ databases">
        <title>Draft genome sequence of Microdochium bolleyi, a fungal endophyte of beachgrass.</title>
        <authorList>
            <consortium name="DOE Joint Genome Institute"/>
            <person name="David A.S."/>
            <person name="May G."/>
            <person name="Haridas S."/>
            <person name="Lim J."/>
            <person name="Wang M."/>
            <person name="Labutti K."/>
            <person name="Lipzen A."/>
            <person name="Barry K."/>
            <person name="Grigoriev I.V."/>
        </authorList>
    </citation>
    <scope>NUCLEOTIDE SEQUENCE [LARGE SCALE GENOMIC DNA]</scope>
    <source>
        <strain evidence="5">J235TASD1</strain>
    </source>
</reference>
<evidence type="ECO:0000259" key="3">
    <source>
        <dbReference type="PROSITE" id="PS50048"/>
    </source>
</evidence>
<keyword evidence="1" id="KW-0539">Nucleus</keyword>
<dbReference type="STRING" id="196109.A0A136ISN8"/>
<dbReference type="PANTHER" id="PTHR47785">
    <property type="entry name" value="ZN(II)2CYS6 TRANSCRIPTION FACTOR (EUROFUNG)-RELATED-RELATED"/>
    <property type="match status" value="1"/>
</dbReference>
<dbReference type="CDD" id="cd12148">
    <property type="entry name" value="fungal_TF_MHR"/>
    <property type="match status" value="1"/>
</dbReference>
<protein>
    <recommendedName>
        <fullName evidence="3">Zn(2)-C6 fungal-type domain-containing protein</fullName>
    </recommendedName>
</protein>
<dbReference type="AlphaFoldDB" id="A0A136ISN8"/>
<gene>
    <name evidence="4" type="ORF">Micbo1qcDRAFT_151535</name>
</gene>
<dbReference type="Gene3D" id="4.10.240.10">
    <property type="entry name" value="Zn(2)-C6 fungal-type DNA-binding domain"/>
    <property type="match status" value="1"/>
</dbReference>
<dbReference type="Proteomes" id="UP000070501">
    <property type="component" value="Unassembled WGS sequence"/>
</dbReference>
<dbReference type="OrthoDB" id="4356994at2759"/>
<dbReference type="GO" id="GO:0000981">
    <property type="term" value="F:DNA-binding transcription factor activity, RNA polymerase II-specific"/>
    <property type="evidence" value="ECO:0007669"/>
    <property type="project" value="InterPro"/>
</dbReference>
<evidence type="ECO:0000256" key="1">
    <source>
        <dbReference type="ARBA" id="ARBA00023242"/>
    </source>
</evidence>
<dbReference type="InParanoid" id="A0A136ISN8"/>
<dbReference type="CDD" id="cd00067">
    <property type="entry name" value="GAL4"/>
    <property type="match status" value="1"/>
</dbReference>
<organism evidence="4 5">
    <name type="scientific">Microdochium bolleyi</name>
    <dbReference type="NCBI Taxonomy" id="196109"/>
    <lineage>
        <taxon>Eukaryota</taxon>
        <taxon>Fungi</taxon>
        <taxon>Dikarya</taxon>
        <taxon>Ascomycota</taxon>
        <taxon>Pezizomycotina</taxon>
        <taxon>Sordariomycetes</taxon>
        <taxon>Xylariomycetidae</taxon>
        <taxon>Xylariales</taxon>
        <taxon>Microdochiaceae</taxon>
        <taxon>Microdochium</taxon>
    </lineage>
</organism>
<dbReference type="SMART" id="SM00066">
    <property type="entry name" value="GAL4"/>
    <property type="match status" value="1"/>
</dbReference>
<dbReference type="InterPro" id="IPR001138">
    <property type="entry name" value="Zn2Cys6_DnaBD"/>
</dbReference>
<sequence>MDDSDPHRPARPSPRGTASYPRKRAVKACQVCRARRTKCDNLKPSCSFCLKVGATCIQSPEDLSSFDPASLKILERLDSLEQLMRSSLSHSAGPAEDGDGDQHVDMDMVLPPSSRHVLTNAQSQSQHTPASSSAQVLAPGLLGGAHEEPRQIKTLLDNFFNYAHVKNPILDEAGTRRMVLSQALDGLGLDWSPDSCLALLVCALGSISTPFGPSPETMPGTPTYAHAQAYFQAAQKRLGLLMASDDIVAPQCFFLAGVFMMCTFQPVRAWRLFVQAVVACQQFEFLADWSGCGFEGRGGDHSLQQAVYWSAWKSERELRGDVHRPDFAVSEHDQDRLYPSFFPTPPAPNMALYATNDAMTDQNQTREQTSWYFYLSEISLRRLAARITAETMTMKETHTSRQALLHHMAAVLPSYEAQVAEWQASLPPSLSFDNPAEDDDVCRFVLRGHLVNVYEMIYWPFLSCFVDSGKSDNNSAGGLLSLRCKFAKQAQRGLDNHMYRLLVNKAGYRHRHHGTDPLMRSCSRSALVLLALARGNRAQNHSGIALSTLLRLPDSWHGEIAGVIELLGFWSPETSEYDGIRRLLHCGLAAEEACSM</sequence>
<feature type="domain" description="Zn(2)-C6 fungal-type" evidence="3">
    <location>
        <begin position="28"/>
        <end position="58"/>
    </location>
</feature>
<dbReference type="PANTHER" id="PTHR47785:SF5">
    <property type="entry name" value="ZN(II)2CYS6 TRANSCRIPTION FACTOR (EUROFUNG)"/>
    <property type="match status" value="1"/>
</dbReference>
<keyword evidence="5" id="KW-1185">Reference proteome</keyword>
<dbReference type="PROSITE" id="PS50048">
    <property type="entry name" value="ZN2_CY6_FUNGAL_2"/>
    <property type="match status" value="1"/>
</dbReference>
<evidence type="ECO:0000313" key="4">
    <source>
        <dbReference type="EMBL" id="KXJ88024.1"/>
    </source>
</evidence>
<evidence type="ECO:0000256" key="2">
    <source>
        <dbReference type="SAM" id="MobiDB-lite"/>
    </source>
</evidence>
<feature type="region of interest" description="Disordered" evidence="2">
    <location>
        <begin position="1"/>
        <end position="21"/>
    </location>
</feature>
<name>A0A136ISN8_9PEZI</name>
<evidence type="ECO:0000313" key="5">
    <source>
        <dbReference type="Proteomes" id="UP000070501"/>
    </source>
</evidence>
<dbReference type="EMBL" id="KQ964260">
    <property type="protein sequence ID" value="KXJ88024.1"/>
    <property type="molecule type" value="Genomic_DNA"/>
</dbReference>
<dbReference type="InterPro" id="IPR053181">
    <property type="entry name" value="EcdB-like_regulator"/>
</dbReference>